<keyword evidence="2" id="KW-0028">Amino-acid biosynthesis</keyword>
<dbReference type="GO" id="GO:0005737">
    <property type="term" value="C:cytoplasm"/>
    <property type="evidence" value="ECO:0007669"/>
    <property type="project" value="TreeGrafter"/>
</dbReference>
<dbReference type="InterPro" id="IPR011060">
    <property type="entry name" value="RibuloseP-bd_barrel"/>
</dbReference>
<evidence type="ECO:0000313" key="3">
    <source>
        <dbReference type="EMBL" id="RCI11274.1"/>
    </source>
</evidence>
<dbReference type="OrthoDB" id="446074at2759"/>
<dbReference type="Proteomes" id="UP000253664">
    <property type="component" value="Unassembled WGS sequence"/>
</dbReference>
<gene>
    <name evidence="3" type="ORF">L249_7220</name>
</gene>
<dbReference type="EMBL" id="LKCN02000010">
    <property type="protein sequence ID" value="RCI11274.1"/>
    <property type="molecule type" value="Genomic_DNA"/>
</dbReference>
<evidence type="ECO:0000313" key="4">
    <source>
        <dbReference type="Proteomes" id="UP000253664"/>
    </source>
</evidence>
<evidence type="ECO:0000256" key="2">
    <source>
        <dbReference type="RuleBase" id="RU003657"/>
    </source>
</evidence>
<dbReference type="GO" id="GO:0000105">
    <property type="term" value="P:L-histidine biosynthetic process"/>
    <property type="evidence" value="ECO:0007669"/>
    <property type="project" value="UniProtKB-KW"/>
</dbReference>
<dbReference type="PANTHER" id="PTHR43090">
    <property type="entry name" value="1-(5-PHOSPHORIBOSYL)-5-[(5-PHOSPHORIBOSYLAMINO)METHYLIDENEAMINO] IMIDAZOLE-4-CARBOXAMIDE ISOMERASE"/>
    <property type="match status" value="1"/>
</dbReference>
<keyword evidence="2" id="KW-0368">Histidine biosynthesis</keyword>
<reference evidence="3 4" key="1">
    <citation type="journal article" date="2015" name="BMC Genomics">
        <title>Insights from the genome of Ophiocordyceps polyrhachis-furcata to pathogenicity and host specificity in insect fungi.</title>
        <authorList>
            <person name="Wichadakul D."/>
            <person name="Kobmoo N."/>
            <person name="Ingsriswang S."/>
            <person name="Tangphatsornruang S."/>
            <person name="Chantasingh D."/>
            <person name="Luangsa-ard J.J."/>
            <person name="Eurwilaichitr L."/>
        </authorList>
    </citation>
    <scope>NUCLEOTIDE SEQUENCE [LARGE SCALE GENOMIC DNA]</scope>
    <source>
        <strain evidence="3 4">BCC 54312</strain>
    </source>
</reference>
<name>A0A367LA37_9HYPO</name>
<dbReference type="PANTHER" id="PTHR43090:SF2">
    <property type="entry name" value="1-(5-PHOSPHORIBOSYL)-5-[(5-PHOSPHORIBOSYLAMINO)METHYLIDENEAMINO] IMIDAZOLE-4-CARBOXAMIDE ISOMERASE"/>
    <property type="match status" value="1"/>
</dbReference>
<dbReference type="STRING" id="1330021.A0A367LA37"/>
<dbReference type="InterPro" id="IPR044524">
    <property type="entry name" value="Isoase_HisA-like"/>
</dbReference>
<comment type="caution">
    <text evidence="3">The sequence shown here is derived from an EMBL/GenBank/DDBJ whole genome shotgun (WGS) entry which is preliminary data.</text>
</comment>
<dbReference type="GO" id="GO:0000162">
    <property type="term" value="P:L-tryptophan biosynthetic process"/>
    <property type="evidence" value="ECO:0007669"/>
    <property type="project" value="TreeGrafter"/>
</dbReference>
<protein>
    <submittedName>
        <fullName evidence="3">Uncharacterized protein</fullName>
    </submittedName>
</protein>
<accession>A0A367LA37</accession>
<dbReference type="SUPFAM" id="SSF51366">
    <property type="entry name" value="Ribulose-phoshate binding barrel"/>
    <property type="match status" value="1"/>
</dbReference>
<organism evidence="3 4">
    <name type="scientific">Ophiocordyceps polyrhachis-furcata BCC 54312</name>
    <dbReference type="NCBI Taxonomy" id="1330021"/>
    <lineage>
        <taxon>Eukaryota</taxon>
        <taxon>Fungi</taxon>
        <taxon>Dikarya</taxon>
        <taxon>Ascomycota</taxon>
        <taxon>Pezizomycotina</taxon>
        <taxon>Sordariomycetes</taxon>
        <taxon>Hypocreomycetidae</taxon>
        <taxon>Hypocreales</taxon>
        <taxon>Ophiocordycipitaceae</taxon>
        <taxon>Ophiocordyceps</taxon>
    </lineage>
</organism>
<dbReference type="AlphaFoldDB" id="A0A367LA37"/>
<dbReference type="InterPro" id="IPR013785">
    <property type="entry name" value="Aldolase_TIM"/>
</dbReference>
<keyword evidence="4" id="KW-1185">Reference proteome</keyword>
<dbReference type="GO" id="GO:0003949">
    <property type="term" value="F:1-(5-phosphoribosyl)-5-[(5-phosphoribosylamino)methylideneamino]imidazole-4-carboxamide isomerase activity"/>
    <property type="evidence" value="ECO:0007669"/>
    <property type="project" value="InterPro"/>
</dbReference>
<dbReference type="Pfam" id="PF00977">
    <property type="entry name" value="His_biosynth"/>
    <property type="match status" value="1"/>
</dbReference>
<dbReference type="InterPro" id="IPR006062">
    <property type="entry name" value="His_biosynth"/>
</dbReference>
<dbReference type="CDD" id="cd04723">
    <property type="entry name" value="HisA_HisF"/>
    <property type="match status" value="1"/>
</dbReference>
<proteinExistence type="inferred from homology"/>
<dbReference type="Gene3D" id="3.20.20.70">
    <property type="entry name" value="Aldolase class I"/>
    <property type="match status" value="1"/>
</dbReference>
<sequence length="280" mass="30416">MTRFRPCIDLHAGQVKQIVGGTLDSASAALQTNYVSHLPAAHYAALYRDNRLEGAHVIMLGPGNDEAAHDALRAWPGYLQVGGGITDANARRWLDAGASKVIVTSFLFPDGKFSQARLDAVLDALGGDKEKLVIDLSCRRDSDRWFVAMNKWQTMTDMEVNQAAGCIAKGGGKPRLMETMLADSVRRLEPYCSEFLVHAADNEGLQKGIDSDLVRRLAQWCSIPVTYAGGGRRLSDLDEVRQLSGGKVDLTIGSALDCFGGSGVRFEDCVEWNRREAAGS</sequence>
<comment type="similarity">
    <text evidence="1 2">Belongs to the HisA/HisF family.</text>
</comment>
<evidence type="ECO:0000256" key="1">
    <source>
        <dbReference type="ARBA" id="ARBA00009667"/>
    </source>
</evidence>